<dbReference type="OrthoDB" id="5987048at2759"/>
<evidence type="ECO:0000256" key="2">
    <source>
        <dbReference type="SAM" id="MobiDB-lite"/>
    </source>
</evidence>
<evidence type="ECO:0000256" key="1">
    <source>
        <dbReference type="ARBA" id="ARBA00023172"/>
    </source>
</evidence>
<dbReference type="InterPro" id="IPR013762">
    <property type="entry name" value="Integrase-like_cat_sf"/>
</dbReference>
<dbReference type="PANTHER" id="PTHR33480">
    <property type="entry name" value="SET DOMAIN-CONTAINING PROTEIN-RELATED"/>
    <property type="match status" value="1"/>
</dbReference>
<dbReference type="InterPro" id="IPR011010">
    <property type="entry name" value="DNA_brk_join_enz"/>
</dbReference>
<evidence type="ECO:0000256" key="3">
    <source>
        <dbReference type="SAM" id="SignalP"/>
    </source>
</evidence>
<organism evidence="4 5">
    <name type="scientific">Stichopus japonicus</name>
    <name type="common">Sea cucumber</name>
    <dbReference type="NCBI Taxonomy" id="307972"/>
    <lineage>
        <taxon>Eukaryota</taxon>
        <taxon>Metazoa</taxon>
        <taxon>Echinodermata</taxon>
        <taxon>Eleutherozoa</taxon>
        <taxon>Echinozoa</taxon>
        <taxon>Holothuroidea</taxon>
        <taxon>Aspidochirotacea</taxon>
        <taxon>Aspidochirotida</taxon>
        <taxon>Stichopodidae</taxon>
        <taxon>Apostichopus</taxon>
    </lineage>
</organism>
<feature type="chain" id="PRO_5013903262" evidence="3">
    <location>
        <begin position="20"/>
        <end position="792"/>
    </location>
</feature>
<dbReference type="GO" id="GO:0006310">
    <property type="term" value="P:DNA recombination"/>
    <property type="evidence" value="ECO:0007669"/>
    <property type="project" value="UniProtKB-KW"/>
</dbReference>
<keyword evidence="1" id="KW-0233">DNA recombination</keyword>
<evidence type="ECO:0000313" key="5">
    <source>
        <dbReference type="Proteomes" id="UP000230750"/>
    </source>
</evidence>
<comment type="caution">
    <text evidence="4">The sequence shown here is derived from an EMBL/GenBank/DDBJ whole genome shotgun (WGS) entry which is preliminary data.</text>
</comment>
<evidence type="ECO:0000313" key="4">
    <source>
        <dbReference type="EMBL" id="PIK40780.1"/>
    </source>
</evidence>
<feature type="signal peptide" evidence="3">
    <location>
        <begin position="1"/>
        <end position="19"/>
    </location>
</feature>
<dbReference type="Gene3D" id="1.10.443.10">
    <property type="entry name" value="Intergrase catalytic core"/>
    <property type="match status" value="1"/>
</dbReference>
<dbReference type="EMBL" id="MRZV01001084">
    <property type="protein sequence ID" value="PIK40780.1"/>
    <property type="molecule type" value="Genomic_DNA"/>
</dbReference>
<name>A0A2G8JYF9_STIJA</name>
<gene>
    <name evidence="4" type="ORF">BSL78_22360</name>
</gene>
<dbReference type="GO" id="GO:0003677">
    <property type="term" value="F:DNA binding"/>
    <property type="evidence" value="ECO:0007669"/>
    <property type="project" value="InterPro"/>
</dbReference>
<sequence>MCIKSQVIIFVAMFIPSAASSLISEPQPDEVTSNSGEQSEVIILKPEVMAAIEQMMEQGGIVENSDDDDTATNNRFDNLNNLKSESKGIYISTYQKKKKRTYNKQNACVFCGCLVQVLIGRHLLAVHKDEPDVAAIHVLNDQAERKRRLDLLRNRGNFLHNQQVIDAGVGQIILMRRPHTFHDLDYEDYGPCPLCLGYVLLKDIWRHTHYRCIARDSGQAQGGSGKGELQIQSQILANNKKMSGASEELKRHVLAKMRSSNISRIAKSDGAILELGNVWLKKVGGQRKSIVSSKMLSSSRMVDELRKLCPNEGEFISDFLKPKCFDAILEAANNLGGQDITETGNSSYEKPSTVVKLGHDMKKLATIKMCRALRTGDQNLEKEAKDYLFLHEKEWGVKMSCTALTTLRERKFNKGQNLPQTSDLVKLTEHVSQQLKLAMEEIVENVSNQIYKRLQKLCLVRLLLFNKRRPGELSQLTIKAYKERPNWADAGIQEVKDSFTSLEQKLLTAMDLVYIRGKRGTPVPVIIPEDCQQVFQQLIKLRSKVSIAHENSFLFAAMGTSLSFIRANDCLSEIVKDVDLAEPEKIKSTNMRKYLATVSQVLALKKNELDWLARHLGHDVQVHRQYYRLHESALELTKVAKLLMLTEKGKVGKWTGKSLTELTLEDFPEEQLLDLEDNEDEETICNGEVDEENRSKPSSSKRVADEDISASSYPCKKAKGKTSKTLWTKQENQAVWKHLGTYIRASEVPGKDACEECIRLAEGNLQNRSWRQIKFKCYNIINKVKKQTQNET</sequence>
<proteinExistence type="predicted"/>
<keyword evidence="5" id="KW-1185">Reference proteome</keyword>
<protein>
    <submittedName>
        <fullName evidence="4">Uncharacterized protein</fullName>
    </submittedName>
</protein>
<dbReference type="GO" id="GO:0015074">
    <property type="term" value="P:DNA integration"/>
    <property type="evidence" value="ECO:0007669"/>
    <property type="project" value="InterPro"/>
</dbReference>
<dbReference type="PANTHER" id="PTHR33480:SF1">
    <property type="entry name" value="TYR RECOMBINASE DOMAIN-CONTAINING PROTEIN"/>
    <property type="match status" value="1"/>
</dbReference>
<accession>A0A2G8JYF9</accession>
<dbReference type="AlphaFoldDB" id="A0A2G8JYF9"/>
<keyword evidence="3" id="KW-0732">Signal</keyword>
<dbReference type="SUPFAM" id="SSF56349">
    <property type="entry name" value="DNA breaking-rejoining enzymes"/>
    <property type="match status" value="1"/>
</dbReference>
<reference evidence="4 5" key="1">
    <citation type="journal article" date="2017" name="PLoS Biol.">
        <title>The sea cucumber genome provides insights into morphological evolution and visceral regeneration.</title>
        <authorList>
            <person name="Zhang X."/>
            <person name="Sun L."/>
            <person name="Yuan J."/>
            <person name="Sun Y."/>
            <person name="Gao Y."/>
            <person name="Zhang L."/>
            <person name="Li S."/>
            <person name="Dai H."/>
            <person name="Hamel J.F."/>
            <person name="Liu C."/>
            <person name="Yu Y."/>
            <person name="Liu S."/>
            <person name="Lin W."/>
            <person name="Guo K."/>
            <person name="Jin S."/>
            <person name="Xu P."/>
            <person name="Storey K.B."/>
            <person name="Huan P."/>
            <person name="Zhang T."/>
            <person name="Zhou Y."/>
            <person name="Zhang J."/>
            <person name="Lin C."/>
            <person name="Li X."/>
            <person name="Xing L."/>
            <person name="Huo D."/>
            <person name="Sun M."/>
            <person name="Wang L."/>
            <person name="Mercier A."/>
            <person name="Li F."/>
            <person name="Yang H."/>
            <person name="Xiang J."/>
        </authorList>
    </citation>
    <scope>NUCLEOTIDE SEQUENCE [LARGE SCALE GENOMIC DNA]</scope>
    <source>
        <strain evidence="4">Shaxun</strain>
        <tissue evidence="4">Muscle</tissue>
    </source>
</reference>
<dbReference type="STRING" id="307972.A0A2G8JYF9"/>
<feature type="region of interest" description="Disordered" evidence="2">
    <location>
        <begin position="688"/>
        <end position="707"/>
    </location>
</feature>
<dbReference type="Proteomes" id="UP000230750">
    <property type="component" value="Unassembled WGS sequence"/>
</dbReference>